<gene>
    <name evidence="1" type="ORF">O181_032714</name>
</gene>
<proteinExistence type="predicted"/>
<comment type="caution">
    <text evidence="1">The sequence shown here is derived from an EMBL/GenBank/DDBJ whole genome shotgun (WGS) entry which is preliminary data.</text>
</comment>
<dbReference type="Proteomes" id="UP000765509">
    <property type="component" value="Unassembled WGS sequence"/>
</dbReference>
<protein>
    <recommendedName>
        <fullName evidence="3">Reverse transcriptase Ty1/copia-type domain-containing protein</fullName>
    </recommendedName>
</protein>
<accession>A0A9Q3H7T4</accession>
<dbReference type="PANTHER" id="PTHR11439:SF463">
    <property type="entry name" value="REVERSE TRANSCRIPTASE TY1_COPIA-TYPE DOMAIN-CONTAINING PROTEIN"/>
    <property type="match status" value="1"/>
</dbReference>
<keyword evidence="2" id="KW-1185">Reference proteome</keyword>
<sequence>MLGLANLMLGIKITHKANEITLSQFHYIDALLDLYGMTNCKPVATALIPNTHLEAPSDQEREAFLALNVNYQSTIGSLSYLSIATRPNLSFSVSSLSQFLESPGLTYCRGNQEPPTAYSDAAWGNCKVSRRSVTGYLVTIHSNFVIWKTREQPTFSLSSAEAE</sequence>
<organism evidence="1 2">
    <name type="scientific">Austropuccinia psidii MF-1</name>
    <dbReference type="NCBI Taxonomy" id="1389203"/>
    <lineage>
        <taxon>Eukaryota</taxon>
        <taxon>Fungi</taxon>
        <taxon>Dikarya</taxon>
        <taxon>Basidiomycota</taxon>
        <taxon>Pucciniomycotina</taxon>
        <taxon>Pucciniomycetes</taxon>
        <taxon>Pucciniales</taxon>
        <taxon>Sphaerophragmiaceae</taxon>
        <taxon>Austropuccinia</taxon>
    </lineage>
</organism>
<evidence type="ECO:0000313" key="1">
    <source>
        <dbReference type="EMBL" id="MBW0492999.1"/>
    </source>
</evidence>
<evidence type="ECO:0008006" key="3">
    <source>
        <dbReference type="Google" id="ProtNLM"/>
    </source>
</evidence>
<dbReference type="AlphaFoldDB" id="A0A9Q3H7T4"/>
<dbReference type="OrthoDB" id="3344688at2759"/>
<dbReference type="PANTHER" id="PTHR11439">
    <property type="entry name" value="GAG-POL-RELATED RETROTRANSPOSON"/>
    <property type="match status" value="1"/>
</dbReference>
<dbReference type="EMBL" id="AVOT02011856">
    <property type="protein sequence ID" value="MBW0492999.1"/>
    <property type="molecule type" value="Genomic_DNA"/>
</dbReference>
<evidence type="ECO:0000313" key="2">
    <source>
        <dbReference type="Proteomes" id="UP000765509"/>
    </source>
</evidence>
<reference evidence="1" key="1">
    <citation type="submission" date="2021-03" db="EMBL/GenBank/DDBJ databases">
        <title>Draft genome sequence of rust myrtle Austropuccinia psidii MF-1, a brazilian biotype.</title>
        <authorList>
            <person name="Quecine M.C."/>
            <person name="Pachon D.M.R."/>
            <person name="Bonatelli M.L."/>
            <person name="Correr F.H."/>
            <person name="Franceschini L.M."/>
            <person name="Leite T.F."/>
            <person name="Margarido G.R.A."/>
            <person name="Almeida C.A."/>
            <person name="Ferrarezi J.A."/>
            <person name="Labate C.A."/>
        </authorList>
    </citation>
    <scope>NUCLEOTIDE SEQUENCE</scope>
    <source>
        <strain evidence="1">MF-1</strain>
    </source>
</reference>
<name>A0A9Q3H7T4_9BASI</name>